<accession>A0A7W8BRW2</accession>
<sequence length="42" mass="4603">MGEGRLRIWRHVVDLARPWRDLAADIAALAESVDTARGSGTL</sequence>
<reference evidence="1 2" key="1">
    <citation type="submission" date="2020-08" db="EMBL/GenBank/DDBJ databases">
        <title>Genomic Encyclopedia of Type Strains, Phase III (KMG-III): the genomes of soil and plant-associated and newly described type strains.</title>
        <authorList>
            <person name="Whitman W."/>
        </authorList>
    </citation>
    <scope>NUCLEOTIDE SEQUENCE [LARGE SCALE GENOMIC DNA]</scope>
    <source>
        <strain evidence="1 2">CECT 3226</strain>
    </source>
</reference>
<evidence type="ECO:0000313" key="2">
    <source>
        <dbReference type="Proteomes" id="UP000568022"/>
    </source>
</evidence>
<dbReference type="AlphaFoldDB" id="A0A7W8BRW2"/>
<dbReference type="EMBL" id="JACHJE010000007">
    <property type="protein sequence ID" value="MBB5126973.1"/>
    <property type="molecule type" value="Genomic_DNA"/>
</dbReference>
<protein>
    <submittedName>
        <fullName evidence="1">Uncharacterized protein</fullName>
    </submittedName>
</protein>
<proteinExistence type="predicted"/>
<name>A0A7W8BRW2_9ACTN</name>
<keyword evidence="2" id="KW-1185">Reference proteome</keyword>
<comment type="caution">
    <text evidence="1">The sequence shown here is derived from an EMBL/GenBank/DDBJ whole genome shotgun (WGS) entry which is preliminary data.</text>
</comment>
<evidence type="ECO:0000313" key="1">
    <source>
        <dbReference type="EMBL" id="MBB5126973.1"/>
    </source>
</evidence>
<organism evidence="1 2">
    <name type="scientific">Streptomyces griseoloalbus</name>
    <dbReference type="NCBI Taxonomy" id="67303"/>
    <lineage>
        <taxon>Bacteria</taxon>
        <taxon>Bacillati</taxon>
        <taxon>Actinomycetota</taxon>
        <taxon>Actinomycetes</taxon>
        <taxon>Kitasatosporales</taxon>
        <taxon>Streptomycetaceae</taxon>
        <taxon>Streptomyces</taxon>
    </lineage>
</organism>
<gene>
    <name evidence="1" type="ORF">FHS32_003714</name>
</gene>
<dbReference type="Proteomes" id="UP000568022">
    <property type="component" value="Unassembled WGS sequence"/>
</dbReference>